<organism evidence="3 4">
    <name type="scientific">Treponema bryantii</name>
    <dbReference type="NCBI Taxonomy" id="163"/>
    <lineage>
        <taxon>Bacteria</taxon>
        <taxon>Pseudomonadati</taxon>
        <taxon>Spirochaetota</taxon>
        <taxon>Spirochaetia</taxon>
        <taxon>Spirochaetales</taxon>
        <taxon>Treponemataceae</taxon>
        <taxon>Treponema</taxon>
    </lineage>
</organism>
<feature type="domain" description="DUF6937" evidence="1">
    <location>
        <begin position="3"/>
        <end position="234"/>
    </location>
</feature>
<name>A0A1H9ILK3_9SPIR</name>
<dbReference type="STRING" id="163.SAMN04487775_102258"/>
<dbReference type="AlphaFoldDB" id="A0A1H9ILK3"/>
<dbReference type="RefSeq" id="WP_074644949.1">
    <property type="nucleotide sequence ID" value="NZ_FOFU01000010.1"/>
</dbReference>
<evidence type="ECO:0000259" key="1">
    <source>
        <dbReference type="Pfam" id="PF22052"/>
    </source>
</evidence>
<dbReference type="InterPro" id="IPR054218">
    <property type="entry name" value="DUF6938"/>
</dbReference>
<dbReference type="InterPro" id="IPR054217">
    <property type="entry name" value="DUF6937"/>
</dbReference>
<dbReference type="OrthoDB" id="1550579at2"/>
<keyword evidence="4" id="KW-1185">Reference proteome</keyword>
<gene>
    <name evidence="3" type="ORF">SAMN04487977_11015</name>
</gene>
<evidence type="ECO:0000313" key="3">
    <source>
        <dbReference type="EMBL" id="SEQ75265.1"/>
    </source>
</evidence>
<dbReference type="EMBL" id="FOFU01000010">
    <property type="protein sequence ID" value="SEQ75265.1"/>
    <property type="molecule type" value="Genomic_DNA"/>
</dbReference>
<proteinExistence type="predicted"/>
<dbReference type="Pfam" id="PF22053">
    <property type="entry name" value="DUF6938"/>
    <property type="match status" value="1"/>
</dbReference>
<sequence>MTIFGNKISGSVYKKAVKTQKKFIKKFGDDRNTEYHLELKDNDVLTPPFGCQTIVTNPSSSEDTFASKLPEKPLIIGNIRMGFGHYRISMAMASAAKALGYTPLWMDLNSFPETTCTKIISYQNNLYSMGSRLSQKFKLFNKMIWEPLNYEGFKKLSYNAGDQKTAELMTPLFREIPKDTPFIATHVWPSQAAIHAGMKNVVNAIPDNWPMALHLSEGAIHTVQTFNSYWGYRTLHGFDGENIMNPMSDGDLIWIGHYIDHELVSNIEKDCEARIARANEGKSIRFLFTIGGAGAQGEFFASIIKTLLPYVKQNKACIYLNCGDYENVWNMLQNMIPEFADGSVPVTKHFNDWNEELEFANKAIDGFDTDAGSGIHAFCNKDIFGAVYITNLLMRASDILVTKPSELAFYPVPKLFIRRIGGHEMWGAIHSAELGDGTLECETPEYACQMVKLLMEQPSLIEGMCNNIIAQKKIGTYDGAYKAVKIAAGEIHGRNL</sequence>
<feature type="domain" description="DUF6938" evidence="2">
    <location>
        <begin position="247"/>
        <end position="487"/>
    </location>
</feature>
<accession>A0A1H9ILK3</accession>
<protein>
    <recommendedName>
        <fullName evidence="5">Glycosyl transferase family 28 C-terminal domain-containing protein</fullName>
    </recommendedName>
</protein>
<evidence type="ECO:0000313" key="4">
    <source>
        <dbReference type="Proteomes" id="UP000182360"/>
    </source>
</evidence>
<dbReference type="Pfam" id="PF22052">
    <property type="entry name" value="DUF6937"/>
    <property type="match status" value="1"/>
</dbReference>
<reference evidence="3 4" key="1">
    <citation type="submission" date="2016-10" db="EMBL/GenBank/DDBJ databases">
        <authorList>
            <person name="de Groot N.N."/>
        </authorList>
    </citation>
    <scope>NUCLEOTIDE SEQUENCE [LARGE SCALE GENOMIC DNA]</scope>
    <source>
        <strain evidence="3 4">B25</strain>
    </source>
</reference>
<evidence type="ECO:0008006" key="5">
    <source>
        <dbReference type="Google" id="ProtNLM"/>
    </source>
</evidence>
<dbReference type="Proteomes" id="UP000182360">
    <property type="component" value="Unassembled WGS sequence"/>
</dbReference>
<evidence type="ECO:0000259" key="2">
    <source>
        <dbReference type="Pfam" id="PF22053"/>
    </source>
</evidence>